<dbReference type="InterPro" id="IPR002933">
    <property type="entry name" value="Peptidase_M20"/>
</dbReference>
<feature type="binding site" evidence="1">
    <location>
        <position position="369"/>
    </location>
    <ligand>
        <name>Mn(2+)</name>
        <dbReference type="ChEBI" id="CHEBI:29035"/>
        <label>2</label>
    </ligand>
</feature>
<dbReference type="SUPFAM" id="SSF53187">
    <property type="entry name" value="Zn-dependent exopeptidases"/>
    <property type="match status" value="1"/>
</dbReference>
<feature type="domain" description="Peptidase M20 dimerisation" evidence="2">
    <location>
        <begin position="187"/>
        <end position="283"/>
    </location>
</feature>
<feature type="binding site" evidence="1">
    <location>
        <position position="139"/>
    </location>
    <ligand>
        <name>Mn(2+)</name>
        <dbReference type="ChEBI" id="CHEBI:29035"/>
        <label>2</label>
    </ligand>
</feature>
<sequence length="400" mass="44047">MVKDRIKKVILDNEESMIDFRRKMHENPELSMKEFETSKFIASFLDEMRISYRFANPTGIIGEIKGKSDKKTVLLRADIDALPILETNDVSYKSKNEGISHACGHDTHSAMLLTALKALNEVKDELDGIVRFVFQPGEETGEGSKSMVKDGVLDGVDNAFGAHIFTSFDSGVLGATYGQTFAANDFFNIHFKGLTSHGSTPQKGVDAMVMAATFILNSQAIISREIDLAEEPVVLTFGKIHGGEVANSICGDVYIEAGFRAFTQDSVDFVEKRLIEYANQVAKMYRGEVEIDFNLGAAPVVIDENSGKLTQKVAAEIVGEENVDKDIRFSGSEDFGLYLTGYDGVKGVKGSFGMIGARNSDPKTHNFNHASDFNVDESVLKNGAMMYALYAYEYLSQDEF</sequence>
<comment type="caution">
    <text evidence="3">The sequence shown here is derived from an EMBL/GenBank/DDBJ whole genome shotgun (WGS) entry which is preliminary data.</text>
</comment>
<dbReference type="PIRSF" id="PIRSF005962">
    <property type="entry name" value="Pept_M20D_amidohydro"/>
    <property type="match status" value="1"/>
</dbReference>
<dbReference type="GeneID" id="84579295"/>
<feature type="binding site" evidence="1">
    <location>
        <position position="103"/>
    </location>
    <ligand>
        <name>Mn(2+)</name>
        <dbReference type="ChEBI" id="CHEBI:29035"/>
        <label>2</label>
    </ligand>
</feature>
<dbReference type="EMBL" id="PNHP01000008">
    <property type="protein sequence ID" value="PMC80726.1"/>
    <property type="molecule type" value="Genomic_DNA"/>
</dbReference>
<evidence type="ECO:0000259" key="2">
    <source>
        <dbReference type="Pfam" id="PF07687"/>
    </source>
</evidence>
<evidence type="ECO:0000256" key="1">
    <source>
        <dbReference type="PIRSR" id="PIRSR005962-1"/>
    </source>
</evidence>
<dbReference type="Gene3D" id="3.40.630.10">
    <property type="entry name" value="Zn peptidases"/>
    <property type="match status" value="1"/>
</dbReference>
<feature type="binding site" evidence="1">
    <location>
        <position position="105"/>
    </location>
    <ligand>
        <name>Mn(2+)</name>
        <dbReference type="ChEBI" id="CHEBI:29035"/>
        <label>2</label>
    </ligand>
</feature>
<accession>A0A2N6UGT9</accession>
<dbReference type="InterPro" id="IPR036264">
    <property type="entry name" value="Bact_exopeptidase_dim_dom"/>
</dbReference>
<dbReference type="PANTHER" id="PTHR11014:SF63">
    <property type="entry name" value="METALLOPEPTIDASE, PUTATIVE (AFU_ORTHOLOGUE AFUA_6G09600)-RELATED"/>
    <property type="match status" value="1"/>
</dbReference>
<dbReference type="Proteomes" id="UP000235658">
    <property type="component" value="Unassembled WGS sequence"/>
</dbReference>
<proteinExistence type="predicted"/>
<dbReference type="Pfam" id="PF07687">
    <property type="entry name" value="M20_dimer"/>
    <property type="match status" value="1"/>
</dbReference>
<dbReference type="RefSeq" id="WP_102198501.1">
    <property type="nucleotide sequence ID" value="NZ_CAUPDS010000012.1"/>
</dbReference>
<evidence type="ECO:0000313" key="3">
    <source>
        <dbReference type="EMBL" id="PMC80726.1"/>
    </source>
</evidence>
<dbReference type="AlphaFoldDB" id="A0A2N6UGT9"/>
<organism evidence="3 4">
    <name type="scientific">Anaerococcus hydrogenalis</name>
    <dbReference type="NCBI Taxonomy" id="33029"/>
    <lineage>
        <taxon>Bacteria</taxon>
        <taxon>Bacillati</taxon>
        <taxon>Bacillota</taxon>
        <taxon>Tissierellia</taxon>
        <taxon>Tissierellales</taxon>
        <taxon>Peptoniphilaceae</taxon>
        <taxon>Anaerococcus</taxon>
    </lineage>
</organism>
<keyword evidence="1" id="KW-0479">Metal-binding</keyword>
<gene>
    <name evidence="3" type="ORF">CJ192_08865</name>
</gene>
<keyword evidence="3" id="KW-0378">Hydrolase</keyword>
<dbReference type="PANTHER" id="PTHR11014">
    <property type="entry name" value="PEPTIDASE M20 FAMILY MEMBER"/>
    <property type="match status" value="1"/>
</dbReference>
<dbReference type="InterPro" id="IPR017439">
    <property type="entry name" value="Amidohydrolase"/>
</dbReference>
<reference evidence="3 4" key="1">
    <citation type="submission" date="2017-09" db="EMBL/GenBank/DDBJ databases">
        <title>Bacterial strain isolated from the female urinary microbiota.</title>
        <authorList>
            <person name="Thomas-White K."/>
            <person name="Kumar N."/>
            <person name="Forster S."/>
            <person name="Putonti C."/>
            <person name="Lawley T."/>
            <person name="Wolfe A.J."/>
        </authorList>
    </citation>
    <scope>NUCLEOTIDE SEQUENCE [LARGE SCALE GENOMIC DNA]</scope>
    <source>
        <strain evidence="3 4">UMB0204</strain>
    </source>
</reference>
<feature type="binding site" evidence="1">
    <location>
        <position position="163"/>
    </location>
    <ligand>
        <name>Mn(2+)</name>
        <dbReference type="ChEBI" id="CHEBI:29035"/>
        <label>2</label>
    </ligand>
</feature>
<dbReference type="Gene3D" id="3.30.70.360">
    <property type="match status" value="1"/>
</dbReference>
<dbReference type="GO" id="GO:0016787">
    <property type="term" value="F:hydrolase activity"/>
    <property type="evidence" value="ECO:0007669"/>
    <property type="project" value="UniProtKB-KW"/>
</dbReference>
<dbReference type="SUPFAM" id="SSF55031">
    <property type="entry name" value="Bacterial exopeptidase dimerisation domain"/>
    <property type="match status" value="1"/>
</dbReference>
<protein>
    <submittedName>
        <fullName evidence="3">Amidohydrolase</fullName>
    </submittedName>
</protein>
<dbReference type="GO" id="GO:0046872">
    <property type="term" value="F:metal ion binding"/>
    <property type="evidence" value="ECO:0007669"/>
    <property type="project" value="UniProtKB-KW"/>
</dbReference>
<name>A0A2N6UGT9_9FIRM</name>
<dbReference type="Pfam" id="PF01546">
    <property type="entry name" value="Peptidase_M20"/>
    <property type="match status" value="1"/>
</dbReference>
<dbReference type="NCBIfam" id="TIGR01891">
    <property type="entry name" value="amidohydrolases"/>
    <property type="match status" value="1"/>
</dbReference>
<evidence type="ECO:0000313" key="4">
    <source>
        <dbReference type="Proteomes" id="UP000235658"/>
    </source>
</evidence>
<keyword evidence="1" id="KW-0464">Manganese</keyword>
<dbReference type="InterPro" id="IPR011650">
    <property type="entry name" value="Peptidase_M20_dimer"/>
</dbReference>
<comment type="cofactor">
    <cofactor evidence="1">
        <name>Mn(2+)</name>
        <dbReference type="ChEBI" id="CHEBI:29035"/>
    </cofactor>
    <text evidence="1">The Mn(2+) ion enhances activity.</text>
</comment>